<reference evidence="2" key="1">
    <citation type="submission" date="2017-02" db="UniProtKB">
        <authorList>
            <consortium name="WormBaseParasite"/>
        </authorList>
    </citation>
    <scope>IDENTIFICATION</scope>
</reference>
<proteinExistence type="predicted"/>
<dbReference type="AlphaFoldDB" id="A0A0R3QI20"/>
<protein>
    <submittedName>
        <fullName evidence="2">Ovule protein</fullName>
    </submittedName>
</protein>
<keyword evidence="1" id="KW-0812">Transmembrane</keyword>
<evidence type="ECO:0000313" key="2">
    <source>
        <dbReference type="WBParaSite" id="BTMF_0000604601-mRNA-1"/>
    </source>
</evidence>
<organism evidence="2">
    <name type="scientific">Brugia timori</name>
    <dbReference type="NCBI Taxonomy" id="42155"/>
    <lineage>
        <taxon>Eukaryota</taxon>
        <taxon>Metazoa</taxon>
        <taxon>Ecdysozoa</taxon>
        <taxon>Nematoda</taxon>
        <taxon>Chromadorea</taxon>
        <taxon>Rhabditida</taxon>
        <taxon>Spirurina</taxon>
        <taxon>Spiruromorpha</taxon>
        <taxon>Filarioidea</taxon>
        <taxon>Onchocercidae</taxon>
        <taxon>Brugia</taxon>
    </lineage>
</organism>
<evidence type="ECO:0000256" key="1">
    <source>
        <dbReference type="SAM" id="Phobius"/>
    </source>
</evidence>
<accession>A0A0R3QI20</accession>
<dbReference type="WBParaSite" id="BTMF_0000604601-mRNA-1">
    <property type="protein sequence ID" value="BTMF_0000604601-mRNA-1"/>
    <property type="gene ID" value="BTMF_0000604601"/>
</dbReference>
<feature type="transmembrane region" description="Helical" evidence="1">
    <location>
        <begin position="27"/>
        <end position="48"/>
    </location>
</feature>
<name>A0A0R3QI20_9BILA</name>
<sequence length="60" mass="7376">LLFQKLSKYTIIEIFQILKKKSISFKIFLFSSYNNYHSLLYIILGYFYEKLPKLYQKDKL</sequence>
<keyword evidence="1" id="KW-1133">Transmembrane helix</keyword>
<keyword evidence="1" id="KW-0472">Membrane</keyword>